<evidence type="ECO:0000256" key="1">
    <source>
        <dbReference type="SAM" id="MobiDB-lite"/>
    </source>
</evidence>
<gene>
    <name evidence="2" type="ORF">MUN79_06395</name>
</gene>
<protein>
    <recommendedName>
        <fullName evidence="4">DUF3592 domain-containing protein</fullName>
    </recommendedName>
</protein>
<dbReference type="KEGG" id="hcu:MUN79_06395"/>
<proteinExistence type="predicted"/>
<keyword evidence="3" id="KW-1185">Reference proteome</keyword>
<dbReference type="AlphaFoldDB" id="A0A8T9Q7J8"/>
<accession>A0A8T9Q7J8</accession>
<evidence type="ECO:0000313" key="3">
    <source>
        <dbReference type="Proteomes" id="UP000831796"/>
    </source>
</evidence>
<name>A0A8T9Q7J8_9BACT</name>
<dbReference type="RefSeq" id="WP_244676907.1">
    <property type="nucleotide sequence ID" value="NZ_CP095046.1"/>
</dbReference>
<dbReference type="Proteomes" id="UP000831796">
    <property type="component" value="Chromosome"/>
</dbReference>
<dbReference type="EMBL" id="CP095046">
    <property type="protein sequence ID" value="UOQ73556.1"/>
    <property type="molecule type" value="Genomic_DNA"/>
</dbReference>
<feature type="region of interest" description="Disordered" evidence="1">
    <location>
        <begin position="110"/>
        <end position="131"/>
    </location>
</feature>
<evidence type="ECO:0000313" key="2">
    <source>
        <dbReference type="EMBL" id="UOQ73556.1"/>
    </source>
</evidence>
<organism evidence="2 3">
    <name type="scientific">Hymenobacter cellulosilyticus</name>
    <dbReference type="NCBI Taxonomy" id="2932248"/>
    <lineage>
        <taxon>Bacteria</taxon>
        <taxon>Pseudomonadati</taxon>
        <taxon>Bacteroidota</taxon>
        <taxon>Cytophagia</taxon>
        <taxon>Cytophagales</taxon>
        <taxon>Hymenobacteraceae</taxon>
        <taxon>Hymenobacter</taxon>
    </lineage>
</organism>
<reference evidence="2" key="1">
    <citation type="submission" date="2022-04" db="EMBL/GenBank/DDBJ databases">
        <title>Hymenobacter sp. isolated from the air.</title>
        <authorList>
            <person name="Won M."/>
            <person name="Lee C.-M."/>
            <person name="Woen H.-Y."/>
            <person name="Kwon S.-W."/>
        </authorList>
    </citation>
    <scope>NUCLEOTIDE SEQUENCE</scope>
    <source>
        <strain evidence="2">5116S-3</strain>
    </source>
</reference>
<evidence type="ECO:0008006" key="4">
    <source>
        <dbReference type="Google" id="ProtNLM"/>
    </source>
</evidence>
<sequence>MQYYRYADQLQRNGQAMEVTVIDTDRVSHGKRTSWYTYEATFWFKNQGRVIPIEKADYERLKTPNSRLAVRYNPALNDFIPADYDPGFSELAVPLFLGLLLVLLLRSGESRPQQARPQEPGAEAAAQRPIG</sequence>